<keyword evidence="6 7" id="KW-0472">Membrane</keyword>
<proteinExistence type="inferred from homology"/>
<evidence type="ECO:0000313" key="9">
    <source>
        <dbReference type="EMBL" id="MDQ9171334.1"/>
    </source>
</evidence>
<dbReference type="EMBL" id="JAUYVH010000008">
    <property type="protein sequence ID" value="MDQ9171334.1"/>
    <property type="molecule type" value="Genomic_DNA"/>
</dbReference>
<dbReference type="PANTHER" id="PTHR33778">
    <property type="entry name" value="PROTEIN MGTC"/>
    <property type="match status" value="1"/>
</dbReference>
<evidence type="ECO:0000256" key="1">
    <source>
        <dbReference type="ARBA" id="ARBA00004651"/>
    </source>
</evidence>
<keyword evidence="10" id="KW-1185">Reference proteome</keyword>
<evidence type="ECO:0000256" key="7">
    <source>
        <dbReference type="RuleBase" id="RU365041"/>
    </source>
</evidence>
<sequence length="235" mass="26063">MITIAMNAEYINIATHLIAAIVAGSVIGLERSFHGRPAGFRTHSLVCLSSSLLMLVTMYQSTWLPGMDNVILQTDPTRMAQGIMTGIGFLGAGVIYKEHFSVRGLTTAASIWITAAIGILIGIGFYFPAILATSLTLGILSVFRFAESRMVTESYAQYAVCFDRHDVMPEAELRALLAEHEFEVANIGYRILHDRELFEYHMVIKTTDPSKTGPLAEKLRNFEKVREFRIEPSDG</sequence>
<dbReference type="Proteomes" id="UP001225596">
    <property type="component" value="Unassembled WGS sequence"/>
</dbReference>
<feature type="transmembrane region" description="Helical" evidence="7">
    <location>
        <begin position="42"/>
        <end position="59"/>
    </location>
</feature>
<dbReference type="Pfam" id="PF02308">
    <property type="entry name" value="MgtC"/>
    <property type="match status" value="1"/>
</dbReference>
<gene>
    <name evidence="9" type="ORF">Q8A64_13045</name>
</gene>
<keyword evidence="7" id="KW-0997">Cell inner membrane</keyword>
<dbReference type="InterPro" id="IPR049177">
    <property type="entry name" value="MgtC_SapB_SrpB_YhiD_N"/>
</dbReference>
<evidence type="ECO:0000256" key="6">
    <source>
        <dbReference type="ARBA" id="ARBA00023136"/>
    </source>
</evidence>
<comment type="similarity">
    <text evidence="2 7">Belongs to the MgtC/SapB family.</text>
</comment>
<evidence type="ECO:0000256" key="3">
    <source>
        <dbReference type="ARBA" id="ARBA00022475"/>
    </source>
</evidence>
<organism evidence="9 10">
    <name type="scientific">Keguizhuia sedimenti</name>
    <dbReference type="NCBI Taxonomy" id="3064264"/>
    <lineage>
        <taxon>Bacteria</taxon>
        <taxon>Pseudomonadati</taxon>
        <taxon>Pseudomonadota</taxon>
        <taxon>Betaproteobacteria</taxon>
        <taxon>Burkholderiales</taxon>
        <taxon>Oxalobacteraceae</taxon>
        <taxon>Keguizhuia</taxon>
    </lineage>
</organism>
<feature type="transmembrane region" description="Helical" evidence="7">
    <location>
        <begin position="79"/>
        <end position="96"/>
    </location>
</feature>
<reference evidence="9 10" key="1">
    <citation type="submission" date="2023-08" db="EMBL/GenBank/DDBJ databases">
        <title>Oxalobacteraceae gen .nov., isolated from river sludge outside the plant.</title>
        <authorList>
            <person name="Zhao S.Y."/>
        </authorList>
    </citation>
    <scope>NUCLEOTIDE SEQUENCE [LARGE SCALE GENOMIC DNA]</scope>
    <source>
        <strain evidence="9 10">R-40</strain>
    </source>
</reference>
<name>A0ABU1BTF2_9BURK</name>
<dbReference type="PRINTS" id="PR01837">
    <property type="entry name" value="MGTCSAPBPROT"/>
</dbReference>
<evidence type="ECO:0000313" key="10">
    <source>
        <dbReference type="Proteomes" id="UP001225596"/>
    </source>
</evidence>
<dbReference type="RefSeq" id="WP_338437272.1">
    <property type="nucleotide sequence ID" value="NZ_JAUYVH010000008.1"/>
</dbReference>
<accession>A0ABU1BTF2</accession>
<evidence type="ECO:0000259" key="8">
    <source>
        <dbReference type="Pfam" id="PF02308"/>
    </source>
</evidence>
<dbReference type="InterPro" id="IPR003416">
    <property type="entry name" value="MgtC/SapB/SrpB/YhiD_fam"/>
</dbReference>
<keyword evidence="5 7" id="KW-1133">Transmembrane helix</keyword>
<dbReference type="PANTHER" id="PTHR33778:SF1">
    <property type="entry name" value="MAGNESIUM TRANSPORTER YHID-RELATED"/>
    <property type="match status" value="1"/>
</dbReference>
<evidence type="ECO:0000256" key="2">
    <source>
        <dbReference type="ARBA" id="ARBA00009298"/>
    </source>
</evidence>
<evidence type="ECO:0000256" key="4">
    <source>
        <dbReference type="ARBA" id="ARBA00022692"/>
    </source>
</evidence>
<feature type="transmembrane region" description="Helical" evidence="7">
    <location>
        <begin position="105"/>
        <end position="123"/>
    </location>
</feature>
<protein>
    <recommendedName>
        <fullName evidence="7">Protein MgtC</fullName>
    </recommendedName>
</protein>
<feature type="domain" description="MgtC/SapB/SrpB/YhiD N-terminal" evidence="8">
    <location>
        <begin position="17"/>
        <end position="147"/>
    </location>
</feature>
<comment type="caution">
    <text evidence="9">The sequence shown here is derived from an EMBL/GenBank/DDBJ whole genome shotgun (WGS) entry which is preliminary data.</text>
</comment>
<keyword evidence="3" id="KW-1003">Cell membrane</keyword>
<comment type="subcellular location">
    <subcellularLocation>
        <location evidence="7">Cell inner membrane</location>
        <topology evidence="7">Multi-pass membrane protein</topology>
    </subcellularLocation>
    <subcellularLocation>
        <location evidence="1">Cell membrane</location>
        <topology evidence="1">Multi-pass membrane protein</topology>
    </subcellularLocation>
</comment>
<evidence type="ECO:0000256" key="5">
    <source>
        <dbReference type="ARBA" id="ARBA00022989"/>
    </source>
</evidence>
<keyword evidence="4 7" id="KW-0812">Transmembrane</keyword>
<feature type="transmembrane region" description="Helical" evidence="7">
    <location>
        <begin position="13"/>
        <end position="30"/>
    </location>
</feature>